<dbReference type="Pfam" id="PF00126">
    <property type="entry name" value="HTH_1"/>
    <property type="match status" value="1"/>
</dbReference>
<keyword evidence="3" id="KW-0238">DNA-binding</keyword>
<dbReference type="PRINTS" id="PR00039">
    <property type="entry name" value="HTHLYSR"/>
</dbReference>
<dbReference type="InterPro" id="IPR036388">
    <property type="entry name" value="WH-like_DNA-bd_sf"/>
</dbReference>
<keyword evidence="4" id="KW-0804">Transcription</keyword>
<dbReference type="RefSeq" id="WP_339107247.1">
    <property type="nucleotide sequence ID" value="NZ_CP135443.1"/>
</dbReference>
<dbReference type="Proteomes" id="UP001623290">
    <property type="component" value="Chromosome"/>
</dbReference>
<sequence>MDTRHMRLFVALGETLNFGQAAARMNMTQPPFSRQIANLERDIGTVLVDRSARQTRLTAAGQRFLEDARKVLASFEDACRDARLVGEGLKGELRLGFMMHAAHRLVPNLLRAYTALRPDVRVRLEETTPGEIENLLLSGVLDAGITFAGRTTPALHEVEVMRDTLSFVCCPTHPLAKRAIIHPEDLKAQPLIAAPDQTVAVLRHAITEFLARAGLPAHFTLEPKLQNTVLRLIAADLGVALVPSSICDQLGAEVVMRPLFQPPHLSVVLKTRRDADNAALAPLITLAQNINI</sequence>
<reference evidence="6 7" key="1">
    <citation type="submission" date="2023-09" db="EMBL/GenBank/DDBJ databases">
        <title>Thioclava shenzhenensis sp. nov., a multidrug resistant bacteria-antagonizing species isolated from coastal seawater.</title>
        <authorList>
            <person name="Long M."/>
        </authorList>
    </citation>
    <scope>NUCLEOTIDE SEQUENCE [LARGE SCALE GENOMIC DNA]</scope>
    <source>
        <strain evidence="6 7">FTW29</strain>
    </source>
</reference>
<evidence type="ECO:0000256" key="4">
    <source>
        <dbReference type="ARBA" id="ARBA00023163"/>
    </source>
</evidence>
<dbReference type="PANTHER" id="PTHR30346">
    <property type="entry name" value="TRANSCRIPTIONAL DUAL REGULATOR HCAR-RELATED"/>
    <property type="match status" value="1"/>
</dbReference>
<protein>
    <submittedName>
        <fullName evidence="6">LysR family transcriptional regulator</fullName>
    </submittedName>
</protein>
<dbReference type="InterPro" id="IPR000847">
    <property type="entry name" value="LysR_HTH_N"/>
</dbReference>
<name>A0ABZ1DXB8_9RHOB</name>
<dbReference type="EMBL" id="CP135443">
    <property type="protein sequence ID" value="WRY33424.1"/>
    <property type="molecule type" value="Genomic_DNA"/>
</dbReference>
<evidence type="ECO:0000313" key="6">
    <source>
        <dbReference type="EMBL" id="WRY33424.1"/>
    </source>
</evidence>
<evidence type="ECO:0000256" key="2">
    <source>
        <dbReference type="ARBA" id="ARBA00023015"/>
    </source>
</evidence>
<keyword evidence="7" id="KW-1185">Reference proteome</keyword>
<dbReference type="Gene3D" id="1.10.10.10">
    <property type="entry name" value="Winged helix-like DNA-binding domain superfamily/Winged helix DNA-binding domain"/>
    <property type="match status" value="1"/>
</dbReference>
<evidence type="ECO:0000256" key="1">
    <source>
        <dbReference type="ARBA" id="ARBA00009437"/>
    </source>
</evidence>
<dbReference type="InterPro" id="IPR036390">
    <property type="entry name" value="WH_DNA-bd_sf"/>
</dbReference>
<evidence type="ECO:0000313" key="7">
    <source>
        <dbReference type="Proteomes" id="UP001623290"/>
    </source>
</evidence>
<evidence type="ECO:0000259" key="5">
    <source>
        <dbReference type="PROSITE" id="PS50931"/>
    </source>
</evidence>
<dbReference type="PANTHER" id="PTHR30346:SF0">
    <property type="entry name" value="HCA OPERON TRANSCRIPTIONAL ACTIVATOR HCAR"/>
    <property type="match status" value="1"/>
</dbReference>
<dbReference type="SUPFAM" id="SSF46785">
    <property type="entry name" value="Winged helix' DNA-binding domain"/>
    <property type="match status" value="1"/>
</dbReference>
<feature type="domain" description="HTH lysR-type" evidence="5">
    <location>
        <begin position="1"/>
        <end position="58"/>
    </location>
</feature>
<gene>
    <name evidence="6" type="ORF">RPE78_12170</name>
</gene>
<organism evidence="6 7">
    <name type="scientific">Thioclava litoralis</name>
    <dbReference type="NCBI Taxonomy" id="3076557"/>
    <lineage>
        <taxon>Bacteria</taxon>
        <taxon>Pseudomonadati</taxon>
        <taxon>Pseudomonadota</taxon>
        <taxon>Alphaproteobacteria</taxon>
        <taxon>Rhodobacterales</taxon>
        <taxon>Paracoccaceae</taxon>
        <taxon>Thioclava</taxon>
    </lineage>
</organism>
<proteinExistence type="inferred from homology"/>
<dbReference type="Gene3D" id="3.40.190.10">
    <property type="entry name" value="Periplasmic binding protein-like II"/>
    <property type="match status" value="2"/>
</dbReference>
<dbReference type="SUPFAM" id="SSF53850">
    <property type="entry name" value="Periplasmic binding protein-like II"/>
    <property type="match status" value="1"/>
</dbReference>
<dbReference type="CDD" id="cd08414">
    <property type="entry name" value="PBP2_LTTR_aromatics_like"/>
    <property type="match status" value="1"/>
</dbReference>
<dbReference type="Pfam" id="PF03466">
    <property type="entry name" value="LysR_substrate"/>
    <property type="match status" value="1"/>
</dbReference>
<dbReference type="InterPro" id="IPR005119">
    <property type="entry name" value="LysR_subst-bd"/>
</dbReference>
<evidence type="ECO:0000256" key="3">
    <source>
        <dbReference type="ARBA" id="ARBA00023125"/>
    </source>
</evidence>
<dbReference type="PROSITE" id="PS50931">
    <property type="entry name" value="HTH_LYSR"/>
    <property type="match status" value="1"/>
</dbReference>
<accession>A0ABZ1DXB8</accession>
<comment type="similarity">
    <text evidence="1">Belongs to the LysR transcriptional regulatory family.</text>
</comment>
<keyword evidence="2" id="KW-0805">Transcription regulation</keyword>